<dbReference type="Proteomes" id="UP001216907">
    <property type="component" value="Unassembled WGS sequence"/>
</dbReference>
<name>A0ABT6FF22_9BACT</name>
<dbReference type="InterPro" id="IPR029044">
    <property type="entry name" value="Nucleotide-diphossugar_trans"/>
</dbReference>
<organism evidence="15 16">
    <name type="scientific">Paludisphaera mucosa</name>
    <dbReference type="NCBI Taxonomy" id="3030827"/>
    <lineage>
        <taxon>Bacteria</taxon>
        <taxon>Pseudomonadati</taxon>
        <taxon>Planctomycetota</taxon>
        <taxon>Planctomycetia</taxon>
        <taxon>Isosphaerales</taxon>
        <taxon>Isosphaeraceae</taxon>
        <taxon>Paludisphaera</taxon>
    </lineage>
</organism>
<evidence type="ECO:0000313" key="15">
    <source>
        <dbReference type="EMBL" id="MDG3005998.1"/>
    </source>
</evidence>
<protein>
    <recommendedName>
        <fullName evidence="4">dolichyl-phosphate beta-glucosyltransferase</fullName>
        <ecNumber evidence="4">2.4.1.117</ecNumber>
    </recommendedName>
</protein>
<keyword evidence="6" id="KW-0808">Transferase</keyword>
<proteinExistence type="inferred from homology"/>
<dbReference type="Pfam" id="PF00535">
    <property type="entry name" value="Glycos_transf_2"/>
    <property type="match status" value="1"/>
</dbReference>
<evidence type="ECO:0000256" key="9">
    <source>
        <dbReference type="ARBA" id="ARBA00022968"/>
    </source>
</evidence>
<keyword evidence="16" id="KW-1185">Reference proteome</keyword>
<dbReference type="InterPro" id="IPR035518">
    <property type="entry name" value="DPG_synthase"/>
</dbReference>
<feature type="domain" description="Glycosyltransferase 2-like" evidence="14">
    <location>
        <begin position="6"/>
        <end position="131"/>
    </location>
</feature>
<dbReference type="EMBL" id="JARRAG010000002">
    <property type="protein sequence ID" value="MDG3005998.1"/>
    <property type="molecule type" value="Genomic_DNA"/>
</dbReference>
<keyword evidence="5" id="KW-0328">Glycosyltransferase</keyword>
<comment type="pathway">
    <text evidence="2">Protein modification; protein glycosylation.</text>
</comment>
<evidence type="ECO:0000256" key="4">
    <source>
        <dbReference type="ARBA" id="ARBA00012583"/>
    </source>
</evidence>
<evidence type="ECO:0000256" key="6">
    <source>
        <dbReference type="ARBA" id="ARBA00022679"/>
    </source>
</evidence>
<dbReference type="PANTHER" id="PTHR10859:SF91">
    <property type="entry name" value="DOLICHYL-PHOSPHATE BETA-GLUCOSYLTRANSFERASE"/>
    <property type="match status" value="1"/>
</dbReference>
<reference evidence="15 16" key="1">
    <citation type="submission" date="2023-03" db="EMBL/GenBank/DDBJ databases">
        <title>Paludisphaera mucosa sp. nov. a novel planctomycete from northern fen.</title>
        <authorList>
            <person name="Ivanova A."/>
        </authorList>
    </citation>
    <scope>NUCLEOTIDE SEQUENCE [LARGE SCALE GENOMIC DNA]</scope>
    <source>
        <strain evidence="15 16">Pla2</strain>
    </source>
</reference>
<keyword evidence="11" id="KW-0472">Membrane</keyword>
<comment type="subcellular location">
    <subcellularLocation>
        <location evidence="1">Endoplasmic reticulum membrane</location>
        <topology evidence="1">Single-pass membrane protein</topology>
    </subcellularLocation>
</comment>
<comment type="catalytic activity">
    <reaction evidence="12">
        <text>a di-trans,poly-cis-dolichyl phosphate + UDP-alpha-D-glucose = a di-trans,poly-cis-dolichyl beta-D-glucosyl phosphate + UDP</text>
        <dbReference type="Rhea" id="RHEA:15401"/>
        <dbReference type="Rhea" id="RHEA-COMP:19498"/>
        <dbReference type="Rhea" id="RHEA-COMP:19502"/>
        <dbReference type="ChEBI" id="CHEBI:57525"/>
        <dbReference type="ChEBI" id="CHEBI:57683"/>
        <dbReference type="ChEBI" id="CHEBI:58223"/>
        <dbReference type="ChEBI" id="CHEBI:58885"/>
        <dbReference type="EC" id="2.4.1.117"/>
    </reaction>
    <physiologicalReaction direction="left-to-right" evidence="12">
        <dbReference type="Rhea" id="RHEA:15402"/>
    </physiologicalReaction>
</comment>
<dbReference type="SUPFAM" id="SSF53448">
    <property type="entry name" value="Nucleotide-diphospho-sugar transferases"/>
    <property type="match status" value="1"/>
</dbReference>
<gene>
    <name evidence="15" type="ORF">PZE19_19665</name>
</gene>
<evidence type="ECO:0000259" key="14">
    <source>
        <dbReference type="Pfam" id="PF00535"/>
    </source>
</evidence>
<comment type="similarity">
    <text evidence="3">Belongs to the glycosyltransferase 2 family.</text>
</comment>
<dbReference type="PANTHER" id="PTHR10859">
    <property type="entry name" value="GLYCOSYL TRANSFERASE"/>
    <property type="match status" value="1"/>
</dbReference>
<accession>A0ABT6FF22</accession>
<evidence type="ECO:0000313" key="16">
    <source>
        <dbReference type="Proteomes" id="UP001216907"/>
    </source>
</evidence>
<sequence>MPVQLSIIIPAYNEAARLPRHLDEIRDYLARSGPADYEVLVVDDGSVDGTDREVRRRSETWPELRLIRHEGNRGKGAAVRTGMLTSSGSLLLFCDADGATPIREEARFRDIIESGRAELVVGSRRSILVRRAWHRRLCGRAFSAAVRWMVPNPASDSQCGFKMFLRGPGLDLFSNGAEDAYLFDVELLAMAAIRGYRVAEVEIDWEEVPGSKVRLVRDSWRMLSGLPRVRRSVRSRRHPPPIGEAAVPTTSAGGSA</sequence>
<keyword evidence="7" id="KW-0812">Transmembrane</keyword>
<dbReference type="InterPro" id="IPR001173">
    <property type="entry name" value="Glyco_trans_2-like"/>
</dbReference>
<evidence type="ECO:0000256" key="12">
    <source>
        <dbReference type="ARBA" id="ARBA00045097"/>
    </source>
</evidence>
<evidence type="ECO:0000256" key="2">
    <source>
        <dbReference type="ARBA" id="ARBA00004922"/>
    </source>
</evidence>
<comment type="caution">
    <text evidence="15">The sequence shown here is derived from an EMBL/GenBank/DDBJ whole genome shotgun (WGS) entry which is preliminary data.</text>
</comment>
<evidence type="ECO:0000256" key="8">
    <source>
        <dbReference type="ARBA" id="ARBA00022824"/>
    </source>
</evidence>
<dbReference type="EC" id="2.4.1.117" evidence="4"/>
<evidence type="ECO:0000256" key="13">
    <source>
        <dbReference type="SAM" id="MobiDB-lite"/>
    </source>
</evidence>
<feature type="region of interest" description="Disordered" evidence="13">
    <location>
        <begin position="233"/>
        <end position="256"/>
    </location>
</feature>
<dbReference type="RefSeq" id="WP_277862304.1">
    <property type="nucleotide sequence ID" value="NZ_JARRAG010000002.1"/>
</dbReference>
<keyword evidence="9" id="KW-0735">Signal-anchor</keyword>
<dbReference type="CDD" id="cd04188">
    <property type="entry name" value="DPG_synthase"/>
    <property type="match status" value="1"/>
</dbReference>
<dbReference type="Gene3D" id="3.90.550.10">
    <property type="entry name" value="Spore Coat Polysaccharide Biosynthesis Protein SpsA, Chain A"/>
    <property type="match status" value="1"/>
</dbReference>
<evidence type="ECO:0000256" key="10">
    <source>
        <dbReference type="ARBA" id="ARBA00022989"/>
    </source>
</evidence>
<evidence type="ECO:0000256" key="11">
    <source>
        <dbReference type="ARBA" id="ARBA00023136"/>
    </source>
</evidence>
<evidence type="ECO:0000256" key="7">
    <source>
        <dbReference type="ARBA" id="ARBA00022692"/>
    </source>
</evidence>
<keyword evidence="10" id="KW-1133">Transmembrane helix</keyword>
<evidence type="ECO:0000256" key="3">
    <source>
        <dbReference type="ARBA" id="ARBA00006739"/>
    </source>
</evidence>
<keyword evidence="8" id="KW-0256">Endoplasmic reticulum</keyword>
<evidence type="ECO:0000256" key="1">
    <source>
        <dbReference type="ARBA" id="ARBA00004389"/>
    </source>
</evidence>
<evidence type="ECO:0000256" key="5">
    <source>
        <dbReference type="ARBA" id="ARBA00022676"/>
    </source>
</evidence>